<gene>
    <name evidence="3" type="ORF">N8I77_004138</name>
</gene>
<evidence type="ECO:0000256" key="1">
    <source>
        <dbReference type="SAM" id="SignalP"/>
    </source>
</evidence>
<dbReference type="Gene3D" id="3.40.50.1110">
    <property type="entry name" value="SGNH hydrolase"/>
    <property type="match status" value="1"/>
</dbReference>
<dbReference type="EMBL" id="JAUJFL010000002">
    <property type="protein sequence ID" value="KAK2610732.1"/>
    <property type="molecule type" value="Genomic_DNA"/>
</dbReference>
<dbReference type="SUPFAM" id="SSF52266">
    <property type="entry name" value="SGNH hydrolase"/>
    <property type="match status" value="1"/>
</dbReference>
<name>A0AAD9W5N0_PHOAM</name>
<proteinExistence type="predicted"/>
<dbReference type="Pfam" id="PF13472">
    <property type="entry name" value="Lipase_GDSL_2"/>
    <property type="match status" value="1"/>
</dbReference>
<dbReference type="PANTHER" id="PTHR43784">
    <property type="entry name" value="GDSL-LIKE LIPASE/ACYLHYDROLASE, PUTATIVE (AFU_ORTHOLOGUE AFUA_2G00820)-RELATED"/>
    <property type="match status" value="1"/>
</dbReference>
<feature type="domain" description="SGNH hydrolase-type esterase" evidence="2">
    <location>
        <begin position="249"/>
        <end position="444"/>
    </location>
</feature>
<protein>
    <recommendedName>
        <fullName evidence="2">SGNH hydrolase-type esterase domain-containing protein</fullName>
    </recommendedName>
</protein>
<dbReference type="AlphaFoldDB" id="A0AAD9W5N0"/>
<comment type="caution">
    <text evidence="3">The sequence shown here is derived from an EMBL/GenBank/DDBJ whole genome shotgun (WGS) entry which is preliminary data.</text>
</comment>
<dbReference type="Proteomes" id="UP001265746">
    <property type="component" value="Unassembled WGS sequence"/>
</dbReference>
<keyword evidence="4" id="KW-1185">Reference proteome</keyword>
<dbReference type="InterPro" id="IPR013830">
    <property type="entry name" value="SGNH_hydro"/>
</dbReference>
<organism evidence="3 4">
    <name type="scientific">Phomopsis amygdali</name>
    <name type="common">Fusicoccum amygdali</name>
    <dbReference type="NCBI Taxonomy" id="1214568"/>
    <lineage>
        <taxon>Eukaryota</taxon>
        <taxon>Fungi</taxon>
        <taxon>Dikarya</taxon>
        <taxon>Ascomycota</taxon>
        <taxon>Pezizomycotina</taxon>
        <taxon>Sordariomycetes</taxon>
        <taxon>Sordariomycetidae</taxon>
        <taxon>Diaporthales</taxon>
        <taxon>Diaporthaceae</taxon>
        <taxon>Diaporthe</taxon>
    </lineage>
</organism>
<dbReference type="InterPro" id="IPR053140">
    <property type="entry name" value="GDSL_Rv0518-like"/>
</dbReference>
<dbReference type="PANTHER" id="PTHR43784:SF3">
    <property type="entry name" value="GDSL FAMILY LIPASE"/>
    <property type="match status" value="1"/>
</dbReference>
<accession>A0AAD9W5N0</accession>
<dbReference type="CDD" id="cd01830">
    <property type="entry name" value="XynE_like"/>
    <property type="match status" value="1"/>
</dbReference>
<feature type="chain" id="PRO_5042020534" description="SGNH hydrolase-type esterase domain-containing protein" evidence="1">
    <location>
        <begin position="26"/>
        <end position="465"/>
    </location>
</feature>
<sequence>MSSPMAGYVFKVALAALLLFQSWTAAYVKRQKENQWVDIWGTMPQLVEPANLPPTPYASCPQMLFRRCARGFRTWRELTNATGVVFQNATIRQTIFVTQSAPKIRLVISNAFGGSDLPITAATIAVPLNGSAGTSAIKPESLVPLTFSGGLPNFTIPNGARVISDPIDYPVTSQQILTISLYLSTGQTTNSITGHPGSRTTSFYAPGNQTGAGDLSADSATQSSAHWYFISAVEAYVPTSTSSGALAIVGDSITDGRGSTTDRNDRWPDNLVRRLQAGNATALQRGLAVVNEAAGGNRVLNDGLGPNALGRIDRDVLAQSGVRYVLLFEGVNDIGTAAATAAAQTAIGDRLLAAYAQVIGLVHAKGLPVFGATITPFSGNSSVQAYSDPTREVTRQRVNEWIRTSGRFDGVVDFDAAVRDPANETTLNPLYDSGDYLHLNPAGYVVMAQAVDLSLFEKFKDGVDE</sequence>
<keyword evidence="1" id="KW-0732">Signal</keyword>
<dbReference type="InterPro" id="IPR036514">
    <property type="entry name" value="SGNH_hydro_sf"/>
</dbReference>
<evidence type="ECO:0000313" key="3">
    <source>
        <dbReference type="EMBL" id="KAK2610732.1"/>
    </source>
</evidence>
<evidence type="ECO:0000313" key="4">
    <source>
        <dbReference type="Proteomes" id="UP001265746"/>
    </source>
</evidence>
<feature type="signal peptide" evidence="1">
    <location>
        <begin position="1"/>
        <end position="25"/>
    </location>
</feature>
<evidence type="ECO:0000259" key="2">
    <source>
        <dbReference type="Pfam" id="PF13472"/>
    </source>
</evidence>
<reference evidence="3" key="1">
    <citation type="submission" date="2023-06" db="EMBL/GenBank/DDBJ databases">
        <authorList>
            <person name="Noh H."/>
        </authorList>
    </citation>
    <scope>NUCLEOTIDE SEQUENCE</scope>
    <source>
        <strain evidence="3">DUCC20226</strain>
    </source>
</reference>